<dbReference type="PRINTS" id="PR01997">
    <property type="entry name" value="MTP2FAMILY"/>
</dbReference>
<dbReference type="NCBIfam" id="TIGR02126">
    <property type="entry name" value="phgtail_TP901_1"/>
    <property type="match status" value="1"/>
</dbReference>
<gene>
    <name evidence="1" type="ORF">QP229_00800</name>
</gene>
<organism evidence="1 2">
    <name type="scientific">Streptococcus agalactiae</name>
    <dbReference type="NCBI Taxonomy" id="1311"/>
    <lineage>
        <taxon>Bacteria</taxon>
        <taxon>Bacillati</taxon>
        <taxon>Bacillota</taxon>
        <taxon>Bacilli</taxon>
        <taxon>Lactobacillales</taxon>
        <taxon>Streptococcaceae</taxon>
        <taxon>Streptococcus</taxon>
    </lineage>
</organism>
<accession>A0AAW6XSB7</accession>
<sequence length="177" mass="19519">MVTSSPIYGKDNILMFRVLGDKAAAAKLSFQTEHKWKYSRKTDAKITKDGAINSDKGLEVTLEIKGVASRDELNTTLKNAVLEGKQIEVWDIDLNSNNDSDGKYDAEYAIGRLGSWEVPSNVEEFSEISTEMAIDGKPVKGKATLTKEQIKAIQYVFKDVTKIDESSVSSPGSVHSR</sequence>
<evidence type="ECO:0000313" key="2">
    <source>
        <dbReference type="Proteomes" id="UP001230629"/>
    </source>
</evidence>
<dbReference type="KEGG" id="sagg:EN73_03490"/>
<dbReference type="AlphaFoldDB" id="A0AAW6XSB7"/>
<protein>
    <submittedName>
        <fullName evidence="1">Phage major tail protein, TP901-1 family</fullName>
    </submittedName>
</protein>
<dbReference type="EMBL" id="JASOIH010000001">
    <property type="protein sequence ID" value="MDK6898540.1"/>
    <property type="molecule type" value="Genomic_DNA"/>
</dbReference>
<dbReference type="PRINTS" id="PR01998">
    <property type="entry name" value="MTP2STAPHYLO"/>
</dbReference>
<dbReference type="InterPro" id="IPR022345">
    <property type="entry name" value="Phage_69_Orf23_MTP"/>
</dbReference>
<dbReference type="InterPro" id="IPR011855">
    <property type="entry name" value="Phgtail_TP901_1"/>
</dbReference>
<dbReference type="Pfam" id="PF06199">
    <property type="entry name" value="Phage_tail_2"/>
    <property type="match status" value="1"/>
</dbReference>
<evidence type="ECO:0000313" key="1">
    <source>
        <dbReference type="EMBL" id="MDK6898540.1"/>
    </source>
</evidence>
<reference evidence="1" key="1">
    <citation type="submission" date="2023-05" db="EMBL/GenBank/DDBJ databases">
        <title>Cataloging the Phylogenetic Diversity of Human Bladder Bacteria.</title>
        <authorList>
            <person name="Du J."/>
        </authorList>
    </citation>
    <scope>NUCLEOTIDE SEQUENCE</scope>
    <source>
        <strain evidence="1">UMB8703</strain>
    </source>
</reference>
<proteinExistence type="predicted"/>
<name>A0AAW6XSB7_STRAG</name>
<dbReference type="RefSeq" id="WP_000258800.1">
    <property type="nucleotide sequence ID" value="NZ_CABMHV010000004.1"/>
</dbReference>
<dbReference type="Proteomes" id="UP001230629">
    <property type="component" value="Unassembled WGS sequence"/>
</dbReference>
<comment type="caution">
    <text evidence="1">The sequence shown here is derived from an EMBL/GenBank/DDBJ whole genome shotgun (WGS) entry which is preliminary data.</text>
</comment>